<sequence length="236" mass="27266">MAELIAEGMIPLYRQVADRIQSDIINASDDPSRPIPSELMLQQRYGVSRITVRKAVVELVKEGSLTKIQGKGTFISRNKTVYPFDHGQGFTYSCQLRGVVPSTRVLNLDYVIPTEEDRLFFQLKEKEKVLMIQRLRLGDDKPCILETLFFPMTFSSLCEESLDVSLYSLLKEKYHIQPVKGHKWIEICKVTPFEAQMMQAQPGDAMLLMHEMVTDQFKKPLHTSKMIFSPSFRYYM</sequence>
<evidence type="ECO:0000313" key="5">
    <source>
        <dbReference type="Proteomes" id="UP000449193"/>
    </source>
</evidence>
<dbReference type="PROSITE" id="PS50949">
    <property type="entry name" value="HTH_GNTR"/>
    <property type="match status" value="1"/>
</dbReference>
<reference evidence="4 5" key="1">
    <citation type="journal article" date="2019" name="Nat. Med.">
        <title>A library of human gut bacterial isolates paired with longitudinal multiomics data enables mechanistic microbiome research.</title>
        <authorList>
            <person name="Poyet M."/>
            <person name="Groussin M."/>
            <person name="Gibbons S.M."/>
            <person name="Avila-Pacheco J."/>
            <person name="Jiang X."/>
            <person name="Kearney S.M."/>
            <person name="Perrotta A.R."/>
            <person name="Berdy B."/>
            <person name="Zhao S."/>
            <person name="Lieberman T.D."/>
            <person name="Swanson P.K."/>
            <person name="Smith M."/>
            <person name="Roesemann S."/>
            <person name="Alexander J.E."/>
            <person name="Rich S.A."/>
            <person name="Livny J."/>
            <person name="Vlamakis H."/>
            <person name="Clish C."/>
            <person name="Bullock K."/>
            <person name="Deik A."/>
            <person name="Scott J."/>
            <person name="Pierce K.A."/>
            <person name="Xavier R.J."/>
            <person name="Alm E.J."/>
        </authorList>
    </citation>
    <scope>NUCLEOTIDE SEQUENCE [LARGE SCALE GENOMIC DNA]</scope>
    <source>
        <strain evidence="4 5">BIOML-A7</strain>
    </source>
</reference>
<dbReference type="SMART" id="SM00345">
    <property type="entry name" value="HTH_GNTR"/>
    <property type="match status" value="1"/>
</dbReference>
<dbReference type="PANTHER" id="PTHR44846">
    <property type="entry name" value="MANNOSYL-D-GLYCERATE TRANSPORT/METABOLISM SYSTEM REPRESSOR MNGR-RELATED"/>
    <property type="match status" value="1"/>
</dbReference>
<dbReference type="SUPFAM" id="SSF46785">
    <property type="entry name" value="Winged helix' DNA-binding domain"/>
    <property type="match status" value="1"/>
</dbReference>
<keyword evidence="1" id="KW-0805">Transcription regulation</keyword>
<keyword evidence="2" id="KW-0238">DNA-binding</keyword>
<evidence type="ECO:0000313" key="4">
    <source>
        <dbReference type="EMBL" id="MTS50372.1"/>
    </source>
</evidence>
<proteinExistence type="predicted"/>
<dbReference type="Pfam" id="PF00392">
    <property type="entry name" value="GntR"/>
    <property type="match status" value="1"/>
</dbReference>
<evidence type="ECO:0000256" key="1">
    <source>
        <dbReference type="ARBA" id="ARBA00023015"/>
    </source>
</evidence>
<dbReference type="GO" id="GO:0003700">
    <property type="term" value="F:DNA-binding transcription factor activity"/>
    <property type="evidence" value="ECO:0007669"/>
    <property type="project" value="InterPro"/>
</dbReference>
<dbReference type="Pfam" id="PF07702">
    <property type="entry name" value="UTRA"/>
    <property type="match status" value="1"/>
</dbReference>
<dbReference type="PRINTS" id="PR00035">
    <property type="entry name" value="HTHGNTR"/>
</dbReference>
<dbReference type="SUPFAM" id="SSF64288">
    <property type="entry name" value="Chorismate lyase-like"/>
    <property type="match status" value="1"/>
</dbReference>
<dbReference type="InterPro" id="IPR036388">
    <property type="entry name" value="WH-like_DNA-bd_sf"/>
</dbReference>
<comment type="caution">
    <text evidence="4">The sequence shown here is derived from an EMBL/GenBank/DDBJ whole genome shotgun (WGS) entry which is preliminary data.</text>
</comment>
<evidence type="ECO:0000256" key="2">
    <source>
        <dbReference type="ARBA" id="ARBA00023125"/>
    </source>
</evidence>
<dbReference type="InterPro" id="IPR050679">
    <property type="entry name" value="Bact_HTH_transcr_reg"/>
</dbReference>
<name>A0A6I3QK90_9FIRM</name>
<dbReference type="RefSeq" id="WP_123158901.1">
    <property type="nucleotide sequence ID" value="NZ_WMZL01000004.1"/>
</dbReference>
<dbReference type="Proteomes" id="UP000449193">
    <property type="component" value="Unassembled WGS sequence"/>
</dbReference>
<dbReference type="SMART" id="SM00866">
    <property type="entry name" value="UTRA"/>
    <property type="match status" value="1"/>
</dbReference>
<dbReference type="InterPro" id="IPR011663">
    <property type="entry name" value="UTRA"/>
</dbReference>
<dbReference type="AlphaFoldDB" id="A0A6I3QK90"/>
<accession>A0A6I3QK90</accession>
<evidence type="ECO:0000256" key="3">
    <source>
        <dbReference type="ARBA" id="ARBA00023163"/>
    </source>
</evidence>
<dbReference type="InterPro" id="IPR000524">
    <property type="entry name" value="Tscrpt_reg_HTH_GntR"/>
</dbReference>
<dbReference type="PANTHER" id="PTHR44846:SF1">
    <property type="entry name" value="MANNOSYL-D-GLYCERATE TRANSPORT_METABOLISM SYSTEM REPRESSOR MNGR-RELATED"/>
    <property type="match status" value="1"/>
</dbReference>
<organism evidence="4 5">
    <name type="scientific">Ruthenibacterium lactatiformans</name>
    <dbReference type="NCBI Taxonomy" id="1550024"/>
    <lineage>
        <taxon>Bacteria</taxon>
        <taxon>Bacillati</taxon>
        <taxon>Bacillota</taxon>
        <taxon>Clostridia</taxon>
        <taxon>Eubacteriales</taxon>
        <taxon>Oscillospiraceae</taxon>
        <taxon>Ruthenibacterium</taxon>
    </lineage>
</organism>
<dbReference type="Gene3D" id="3.40.1410.10">
    <property type="entry name" value="Chorismate lyase-like"/>
    <property type="match status" value="1"/>
</dbReference>
<dbReference type="InterPro" id="IPR036390">
    <property type="entry name" value="WH_DNA-bd_sf"/>
</dbReference>
<dbReference type="Gene3D" id="1.10.10.10">
    <property type="entry name" value="Winged helix-like DNA-binding domain superfamily/Winged helix DNA-binding domain"/>
    <property type="match status" value="1"/>
</dbReference>
<dbReference type="EMBL" id="WMZR01000002">
    <property type="protein sequence ID" value="MTS50372.1"/>
    <property type="molecule type" value="Genomic_DNA"/>
</dbReference>
<dbReference type="GO" id="GO:0003677">
    <property type="term" value="F:DNA binding"/>
    <property type="evidence" value="ECO:0007669"/>
    <property type="project" value="UniProtKB-KW"/>
</dbReference>
<protein>
    <submittedName>
        <fullName evidence="4">UTRA domain-containing protein</fullName>
    </submittedName>
</protein>
<dbReference type="CDD" id="cd07377">
    <property type="entry name" value="WHTH_GntR"/>
    <property type="match status" value="1"/>
</dbReference>
<dbReference type="InterPro" id="IPR028978">
    <property type="entry name" value="Chorismate_lyase_/UTRA_dom_sf"/>
</dbReference>
<keyword evidence="3" id="KW-0804">Transcription</keyword>
<gene>
    <name evidence="4" type="ORF">GMD52_02295</name>
</gene>
<dbReference type="GO" id="GO:0045892">
    <property type="term" value="P:negative regulation of DNA-templated transcription"/>
    <property type="evidence" value="ECO:0007669"/>
    <property type="project" value="TreeGrafter"/>
</dbReference>